<dbReference type="EMBL" id="CT868673">
    <property type="protein sequence ID" value="CAK93722.1"/>
    <property type="molecule type" value="Genomic_DNA"/>
</dbReference>
<evidence type="ECO:0000313" key="1">
    <source>
        <dbReference type="EMBL" id="CAK93722.1"/>
    </source>
</evidence>
<dbReference type="GeneID" id="5046890"/>
<keyword evidence="2" id="KW-1185">Reference proteome</keyword>
<evidence type="ECO:0000313" key="2">
    <source>
        <dbReference type="Proteomes" id="UP000000600"/>
    </source>
</evidence>
<gene>
    <name evidence="1" type="ORF">GSPATT00026054001</name>
</gene>
<name>A0EEJ1_PARTE</name>
<proteinExistence type="predicted"/>
<protein>
    <submittedName>
        <fullName evidence="1">Uncharacterized protein</fullName>
    </submittedName>
</protein>
<dbReference type="HOGENOM" id="CLU_343422_0_0_1"/>
<dbReference type="KEGG" id="ptm:GSPATT00026054001"/>
<dbReference type="Proteomes" id="UP000000600">
    <property type="component" value="Unassembled WGS sequence"/>
</dbReference>
<organism evidence="1 2">
    <name type="scientific">Paramecium tetraurelia</name>
    <dbReference type="NCBI Taxonomy" id="5888"/>
    <lineage>
        <taxon>Eukaryota</taxon>
        <taxon>Sar</taxon>
        <taxon>Alveolata</taxon>
        <taxon>Ciliophora</taxon>
        <taxon>Intramacronucleata</taxon>
        <taxon>Oligohymenophorea</taxon>
        <taxon>Peniculida</taxon>
        <taxon>Parameciidae</taxon>
        <taxon>Paramecium</taxon>
    </lineage>
</organism>
<sequence length="825" mass="97833">MIKLGYQEYSLRGGGSGSSSNHSKEIPEYVIKEAQLHQTLLNAFLVNLNKRLEQIEHVKVILSTEEGKSMLDRTIGWFLELEQLFCYFQFQIDLVRRHKQIIEKTLQYFLELASTTILWDRLIALKILKICNSFSRLLFIYYSNQNEKTQQKQILKWKQLLSHIINQVNLEGEVSLFYNGLIYELTLIKACIKYIPTQEEAQQKNDSAIAILKELVNSAVNLKPSPELLSSISKGALFLYQQYQKKKSMEQFQKCLFLEQLKWNILMSIKAGVLFNEIEDKINDNYNKIIKQGSDWAIQYSWIKMASELMACKPQITKVKFLSLQQGSNQVMTWEQAQQDNLINVIHKDFEIAEIIAKNQTSNIGIKLQSISRQYYNLQNFFMNGNQVIPKFIGYYTLESGKDQLNLDNESNQDYFKMIQALRQVPFDKIAYNFNEFLNKFSAYLISYYQIEPKTMDFTDFQYHLILIQEQCQSLLNDVIKFQISRDYIDKIIELVSPLLDDLKKQKTIVNQNCFQTFLYNYSKAQINKQFDKKRDIYDKLINWLESKNLVLEQKIIYQQHFGKKIPEDCFLLSKIQEKPFQTQLNYLIFALQFCQLWNQQITDLSSLLIAENIMMNQQVIITKQTQEEEIKSIADNLIDEYINRQNNNFEQLHSTYSILQMQYEQFVELKTLLFDKFFLEEFAKIKQKQQIEFRIDQKFDLQLFFQYQVNQHHQLIQLLDKENEILSNLMKEYQAKKLNYACQYFCSSLKFSLPLINQIYNFNLDLIKKLEILVEFVSIKDNKVLQNFKPNQIKLQSQFDLLITSKDKIDKFTNIEYIEKVKGI</sequence>
<dbReference type="AlphaFoldDB" id="A0EEJ1"/>
<accession>A0EEJ1</accession>
<dbReference type="InParanoid" id="A0EEJ1"/>
<reference evidence="1 2" key="1">
    <citation type="journal article" date="2006" name="Nature">
        <title>Global trends of whole-genome duplications revealed by the ciliate Paramecium tetraurelia.</title>
        <authorList>
            <consortium name="Genoscope"/>
            <person name="Aury J.-M."/>
            <person name="Jaillon O."/>
            <person name="Duret L."/>
            <person name="Noel B."/>
            <person name="Jubin C."/>
            <person name="Porcel B.M."/>
            <person name="Segurens B."/>
            <person name="Daubin V."/>
            <person name="Anthouard V."/>
            <person name="Aiach N."/>
            <person name="Arnaiz O."/>
            <person name="Billaut A."/>
            <person name="Beisson J."/>
            <person name="Blanc I."/>
            <person name="Bouhouche K."/>
            <person name="Camara F."/>
            <person name="Duharcourt S."/>
            <person name="Guigo R."/>
            <person name="Gogendeau D."/>
            <person name="Katinka M."/>
            <person name="Keller A.-M."/>
            <person name="Kissmehl R."/>
            <person name="Klotz C."/>
            <person name="Koll F."/>
            <person name="Le Moue A."/>
            <person name="Lepere C."/>
            <person name="Malinsky S."/>
            <person name="Nowacki M."/>
            <person name="Nowak J.K."/>
            <person name="Plattner H."/>
            <person name="Poulain J."/>
            <person name="Ruiz F."/>
            <person name="Serrano V."/>
            <person name="Zagulski M."/>
            <person name="Dessen P."/>
            <person name="Betermier M."/>
            <person name="Weissenbach J."/>
            <person name="Scarpelli C."/>
            <person name="Schachter V."/>
            <person name="Sperling L."/>
            <person name="Meyer E."/>
            <person name="Cohen J."/>
            <person name="Wincker P."/>
        </authorList>
    </citation>
    <scope>NUCLEOTIDE SEQUENCE [LARGE SCALE GENOMIC DNA]</scope>
    <source>
        <strain evidence="1 2">Stock d4-2</strain>
    </source>
</reference>
<dbReference type="RefSeq" id="XP_001461105.1">
    <property type="nucleotide sequence ID" value="XM_001461068.1"/>
</dbReference>